<keyword evidence="1" id="KW-0808">Transferase</keyword>
<dbReference type="PANTHER" id="PTHR47989">
    <property type="entry name" value="OS01G0750732 PROTEIN"/>
    <property type="match status" value="1"/>
</dbReference>
<dbReference type="PANTHER" id="PTHR47989:SF8">
    <property type="entry name" value="INACTIVE PROTEIN KINASE SELMODRAFT_444075-LIKE"/>
    <property type="match status" value="1"/>
</dbReference>
<feature type="domain" description="Protein kinase" evidence="5">
    <location>
        <begin position="321"/>
        <end position="586"/>
    </location>
</feature>
<comment type="caution">
    <text evidence="6">The sequence shown here is derived from an EMBL/GenBank/DDBJ whole genome shotgun (WGS) entry which is preliminary data.</text>
</comment>
<gene>
    <name evidence="6" type="ORF">RIF29_25283</name>
</gene>
<evidence type="ECO:0000256" key="3">
    <source>
        <dbReference type="ARBA" id="ARBA00022840"/>
    </source>
</evidence>
<evidence type="ECO:0000256" key="2">
    <source>
        <dbReference type="ARBA" id="ARBA00022741"/>
    </source>
</evidence>
<keyword evidence="1" id="KW-0418">Kinase</keyword>
<reference evidence="6 7" key="1">
    <citation type="submission" date="2024-01" db="EMBL/GenBank/DDBJ databases">
        <title>The genomes of 5 underutilized Papilionoideae crops provide insights into root nodulation and disease resistanc.</title>
        <authorList>
            <person name="Yuan L."/>
        </authorList>
    </citation>
    <scope>NUCLEOTIDE SEQUENCE [LARGE SCALE GENOMIC DNA]</scope>
    <source>
        <strain evidence="6">ZHUSHIDOU_FW_LH</strain>
        <tissue evidence="6">Leaf</tissue>
    </source>
</reference>
<feature type="compositionally biased region" description="Basic and acidic residues" evidence="4">
    <location>
        <begin position="185"/>
        <end position="198"/>
    </location>
</feature>
<sequence length="658" mass="74339">MMSTEPQSQSQRVVVIQNASRDVSAKAIQKALRKLSLKAGDQLIIVAILDWFNSPSTFSFFRRKRLGYMMSVDSTLFVSTNKKIIEELLTKKKEDYSTHNYLAKLIQYCKDNKIVFQIEVLPGPAPETAFTVARNIKATSVILDRQMHKDKRFMDRIPCGIYRITSNNSIEKLKEPASTSNTKSLAERADKAEEELSLRSRSSSSDQFMSTGVSSHWSTEASGSSLGGSQYDVQKDQDEKFLINIEQQETAMKQSLFYVSDNPETSQIDVNQEQHSSNTEVSHTKEEFENSLCSVCNNRRPKVGWKRDFSYAELYNATQGFSAKNFLSEGGYGSVYKGYLKGVRIAVKQHKSASFQGEKEFKSEVRVLSKARHENVVMLLGSCSEGNNRLLVYEYVCNGSLDQHLSEHSRSPLSWEDRIKVATGVAKGLLYLHKNSIIHRDMRPNNILITHDHEPLLGDFGLAKTQNQDSIHSTEVVGTLGYLAPEYAEYGKVSTKIDVYSFGVILLQLITGLRTTDKRLGGRTLVGWARPLLRERNYPDLIDERITNFTDFHQLFWMVRLAEKCLSRDPKKRLDMAVVVDALSIIVEGSTCNISTRGYSPSMSDSFYSELDSDESEDDLERSLESELDTESTTSCSISQMNQMFIRQPPSPPIQSIS</sequence>
<dbReference type="PROSITE" id="PS00109">
    <property type="entry name" value="PROTEIN_KINASE_TYR"/>
    <property type="match status" value="1"/>
</dbReference>
<evidence type="ECO:0000313" key="7">
    <source>
        <dbReference type="Proteomes" id="UP001372338"/>
    </source>
</evidence>
<feature type="region of interest" description="Disordered" evidence="4">
    <location>
        <begin position="605"/>
        <end position="635"/>
    </location>
</feature>
<dbReference type="InterPro" id="IPR008266">
    <property type="entry name" value="Tyr_kinase_AS"/>
</dbReference>
<evidence type="ECO:0000256" key="4">
    <source>
        <dbReference type="SAM" id="MobiDB-lite"/>
    </source>
</evidence>
<feature type="compositionally biased region" description="Polar residues" evidence="4">
    <location>
        <begin position="206"/>
        <end position="230"/>
    </location>
</feature>
<dbReference type="SUPFAM" id="SSF56112">
    <property type="entry name" value="Protein kinase-like (PK-like)"/>
    <property type="match status" value="1"/>
</dbReference>
<dbReference type="FunFam" id="1.10.510.10:FF:000849">
    <property type="entry name" value="receptor-like cytosolic serine/threonine-protein kinase RBK1 isoform X1"/>
    <property type="match status" value="1"/>
</dbReference>
<protein>
    <recommendedName>
        <fullName evidence="5">Protein kinase domain-containing protein</fullName>
    </recommendedName>
</protein>
<dbReference type="InterPro" id="IPR000719">
    <property type="entry name" value="Prot_kinase_dom"/>
</dbReference>
<keyword evidence="2" id="KW-0547">Nucleotide-binding</keyword>
<dbReference type="InterPro" id="IPR011009">
    <property type="entry name" value="Kinase-like_dom_sf"/>
</dbReference>
<accession>A0AAN9ENH2</accession>
<dbReference type="Gene3D" id="1.10.510.10">
    <property type="entry name" value="Transferase(Phosphotransferase) domain 1"/>
    <property type="match status" value="1"/>
</dbReference>
<dbReference type="PROSITE" id="PS50011">
    <property type="entry name" value="PROTEIN_KINASE_DOM"/>
    <property type="match status" value="1"/>
</dbReference>
<dbReference type="EMBL" id="JAYWIO010000005">
    <property type="protein sequence ID" value="KAK7259670.1"/>
    <property type="molecule type" value="Genomic_DNA"/>
</dbReference>
<evidence type="ECO:0000313" key="6">
    <source>
        <dbReference type="EMBL" id="KAK7259670.1"/>
    </source>
</evidence>
<organism evidence="6 7">
    <name type="scientific">Crotalaria pallida</name>
    <name type="common">Smooth rattlebox</name>
    <name type="synonym">Crotalaria striata</name>
    <dbReference type="NCBI Taxonomy" id="3830"/>
    <lineage>
        <taxon>Eukaryota</taxon>
        <taxon>Viridiplantae</taxon>
        <taxon>Streptophyta</taxon>
        <taxon>Embryophyta</taxon>
        <taxon>Tracheophyta</taxon>
        <taxon>Spermatophyta</taxon>
        <taxon>Magnoliopsida</taxon>
        <taxon>eudicotyledons</taxon>
        <taxon>Gunneridae</taxon>
        <taxon>Pentapetalae</taxon>
        <taxon>rosids</taxon>
        <taxon>fabids</taxon>
        <taxon>Fabales</taxon>
        <taxon>Fabaceae</taxon>
        <taxon>Papilionoideae</taxon>
        <taxon>50 kb inversion clade</taxon>
        <taxon>genistoids sensu lato</taxon>
        <taxon>core genistoids</taxon>
        <taxon>Crotalarieae</taxon>
        <taxon>Crotalaria</taxon>
    </lineage>
</organism>
<evidence type="ECO:0000256" key="1">
    <source>
        <dbReference type="ARBA" id="ARBA00022527"/>
    </source>
</evidence>
<keyword evidence="1" id="KW-0723">Serine/threonine-protein kinase</keyword>
<name>A0AAN9ENH2_CROPI</name>
<keyword evidence="7" id="KW-1185">Reference proteome</keyword>
<feature type="region of interest" description="Disordered" evidence="4">
    <location>
        <begin position="173"/>
        <end position="230"/>
    </location>
</feature>
<dbReference type="GO" id="GO:0005524">
    <property type="term" value="F:ATP binding"/>
    <property type="evidence" value="ECO:0007669"/>
    <property type="project" value="UniProtKB-KW"/>
</dbReference>
<proteinExistence type="predicted"/>
<dbReference type="Proteomes" id="UP001372338">
    <property type="component" value="Unassembled WGS sequence"/>
</dbReference>
<keyword evidence="3" id="KW-0067">ATP-binding</keyword>
<dbReference type="GO" id="GO:0004674">
    <property type="term" value="F:protein serine/threonine kinase activity"/>
    <property type="evidence" value="ECO:0007669"/>
    <property type="project" value="UniProtKB-KW"/>
</dbReference>
<dbReference type="AlphaFoldDB" id="A0AAN9ENH2"/>
<dbReference type="Pfam" id="PF00069">
    <property type="entry name" value="Pkinase"/>
    <property type="match status" value="1"/>
</dbReference>
<feature type="compositionally biased region" description="Acidic residues" evidence="4">
    <location>
        <begin position="611"/>
        <end position="630"/>
    </location>
</feature>
<evidence type="ECO:0000259" key="5">
    <source>
        <dbReference type="PROSITE" id="PS50011"/>
    </source>
</evidence>
<dbReference type="FunFam" id="3.30.200.20:FF:000604">
    <property type="entry name" value="Proline-rich receptor-like protein kinase PERK8"/>
    <property type="match status" value="1"/>
</dbReference>
<dbReference type="Gene3D" id="3.30.200.20">
    <property type="entry name" value="Phosphorylase Kinase, domain 1"/>
    <property type="match status" value="1"/>
</dbReference>